<comment type="caution">
    <text evidence="10">The sequence shown here is derived from an EMBL/GenBank/DDBJ whole genome shotgun (WGS) entry which is preliminary data.</text>
</comment>
<evidence type="ECO:0000313" key="10">
    <source>
        <dbReference type="EMBL" id="KAK1856201.1"/>
    </source>
</evidence>
<gene>
    <name evidence="10" type="ORF">CCHR01_01113</name>
</gene>
<evidence type="ECO:0000313" key="11">
    <source>
        <dbReference type="Proteomes" id="UP001243330"/>
    </source>
</evidence>
<dbReference type="InterPro" id="IPR020846">
    <property type="entry name" value="MFS_dom"/>
</dbReference>
<dbReference type="InterPro" id="IPR005828">
    <property type="entry name" value="MFS_sugar_transport-like"/>
</dbReference>
<feature type="transmembrane region" description="Helical" evidence="8">
    <location>
        <begin position="327"/>
        <end position="349"/>
    </location>
</feature>
<organism evidence="10 11">
    <name type="scientific">Colletotrichum chrysophilum</name>
    <dbReference type="NCBI Taxonomy" id="1836956"/>
    <lineage>
        <taxon>Eukaryota</taxon>
        <taxon>Fungi</taxon>
        <taxon>Dikarya</taxon>
        <taxon>Ascomycota</taxon>
        <taxon>Pezizomycotina</taxon>
        <taxon>Sordariomycetes</taxon>
        <taxon>Hypocreomycetidae</taxon>
        <taxon>Glomerellales</taxon>
        <taxon>Glomerellaceae</taxon>
        <taxon>Colletotrichum</taxon>
        <taxon>Colletotrichum gloeosporioides species complex</taxon>
    </lineage>
</organism>
<dbReference type="GO" id="GO:0005351">
    <property type="term" value="F:carbohydrate:proton symporter activity"/>
    <property type="evidence" value="ECO:0007669"/>
    <property type="project" value="TreeGrafter"/>
</dbReference>
<dbReference type="InterPro" id="IPR003663">
    <property type="entry name" value="Sugar/inositol_transpt"/>
</dbReference>
<evidence type="ECO:0000256" key="1">
    <source>
        <dbReference type="ARBA" id="ARBA00004141"/>
    </source>
</evidence>
<dbReference type="Gene3D" id="1.20.1250.20">
    <property type="entry name" value="MFS general substrate transporter like domains"/>
    <property type="match status" value="1"/>
</dbReference>
<dbReference type="PROSITE" id="PS00217">
    <property type="entry name" value="SUGAR_TRANSPORT_2"/>
    <property type="match status" value="1"/>
</dbReference>
<feature type="transmembrane region" description="Helical" evidence="8">
    <location>
        <begin position="464"/>
        <end position="481"/>
    </location>
</feature>
<evidence type="ECO:0000256" key="5">
    <source>
        <dbReference type="ARBA" id="ARBA00022989"/>
    </source>
</evidence>
<evidence type="ECO:0000256" key="6">
    <source>
        <dbReference type="ARBA" id="ARBA00023136"/>
    </source>
</evidence>
<feature type="transmembrane region" description="Helical" evidence="8">
    <location>
        <begin position="62"/>
        <end position="82"/>
    </location>
</feature>
<evidence type="ECO:0000256" key="2">
    <source>
        <dbReference type="ARBA" id="ARBA00010992"/>
    </source>
</evidence>
<dbReference type="Proteomes" id="UP001243330">
    <property type="component" value="Unassembled WGS sequence"/>
</dbReference>
<sequence>MDTSIGTAQERAALLHTPELQDSDAQHHTAAMLDLPTKTVDEDVAEGLEIEHNLTFRQAFGIYYKAILWCLVISTCVIMEGYDQILVQSFFAYPQFQIKFGEYVGRGPTGYQLSAPWQAALSNASGVGAFFGALLNGPLVSRFGHKAVLLGALISLSSFIFITFFAQTAAVLLVGQFLAGFPWGVFATTAPAYASECLPVILRVYFTSFTNMCFIIGQLIAAGVLRGFQSREDEWAFRIPFAVQWIWPTFLIPLVALAPTSPWHEVRHGRLDAAERSLRRLQVESPLADPKKALAAIVYTNKLEEELEVGTSYWDCLKKFELRRTEIACMAFIGQPLVGLNLGYNSTYFFERIGLPTATTYSLNIGTTGLALLATFLNWFILMPRFGRRRIYLTGTGVMMGVLLLIGILQIWGYHTGVGFTQAALCLFWTFVFQLSVGQLGWALPAEVGSTRLRQKTVCLARNAYYMVNVTCSVLQSYFINPTAWDLSGYTGFIWGGTCFCVLLWAFFRLPETKGRTYEELDVLFSQKISARKFESTNVGQLTHREREREPLVQGEVE</sequence>
<feature type="transmembrane region" description="Helical" evidence="8">
    <location>
        <begin position="420"/>
        <end position="444"/>
    </location>
</feature>
<dbReference type="NCBIfam" id="TIGR00879">
    <property type="entry name" value="SP"/>
    <property type="match status" value="1"/>
</dbReference>
<dbReference type="SUPFAM" id="SSF103473">
    <property type="entry name" value="MFS general substrate transporter"/>
    <property type="match status" value="1"/>
</dbReference>
<feature type="transmembrane region" description="Helical" evidence="8">
    <location>
        <begin position="361"/>
        <end position="382"/>
    </location>
</feature>
<evidence type="ECO:0000256" key="3">
    <source>
        <dbReference type="ARBA" id="ARBA00022448"/>
    </source>
</evidence>
<feature type="transmembrane region" description="Helical" evidence="8">
    <location>
        <begin position="391"/>
        <end position="414"/>
    </location>
</feature>
<reference evidence="10" key="1">
    <citation type="submission" date="2023-01" db="EMBL/GenBank/DDBJ databases">
        <title>Colletotrichum chrysophilum M932 genome sequence.</title>
        <authorList>
            <person name="Baroncelli R."/>
        </authorList>
    </citation>
    <scope>NUCLEOTIDE SEQUENCE</scope>
    <source>
        <strain evidence="10">M932</strain>
    </source>
</reference>
<accession>A0AAD9ETK4</accession>
<evidence type="ECO:0000256" key="8">
    <source>
        <dbReference type="SAM" id="Phobius"/>
    </source>
</evidence>
<feature type="transmembrane region" description="Helical" evidence="8">
    <location>
        <begin position="115"/>
        <end position="135"/>
    </location>
</feature>
<evidence type="ECO:0000256" key="7">
    <source>
        <dbReference type="RuleBase" id="RU003346"/>
    </source>
</evidence>
<keyword evidence="11" id="KW-1185">Reference proteome</keyword>
<protein>
    <submittedName>
        <fullName evidence="10">Msf superfamily transporter</fullName>
    </submittedName>
</protein>
<proteinExistence type="inferred from homology"/>
<dbReference type="PROSITE" id="PS50850">
    <property type="entry name" value="MFS"/>
    <property type="match status" value="1"/>
</dbReference>
<evidence type="ECO:0000256" key="4">
    <source>
        <dbReference type="ARBA" id="ARBA00022692"/>
    </source>
</evidence>
<feature type="transmembrane region" description="Helical" evidence="8">
    <location>
        <begin position="487"/>
        <end position="508"/>
    </location>
</feature>
<feature type="domain" description="Major facilitator superfamily (MFS) profile" evidence="9">
    <location>
        <begin position="69"/>
        <end position="514"/>
    </location>
</feature>
<keyword evidence="6 8" id="KW-0472">Membrane</keyword>
<dbReference type="Pfam" id="PF00083">
    <property type="entry name" value="Sugar_tr"/>
    <property type="match status" value="1"/>
</dbReference>
<dbReference type="PANTHER" id="PTHR48022:SF83">
    <property type="entry name" value="MAJOR FACILITATOR SUPERFAMILY (MFS) PROFILE DOMAIN-CONTAINING PROTEIN"/>
    <property type="match status" value="1"/>
</dbReference>
<keyword evidence="4 8" id="KW-0812">Transmembrane</keyword>
<evidence type="ECO:0000259" key="9">
    <source>
        <dbReference type="PROSITE" id="PS50850"/>
    </source>
</evidence>
<feature type="transmembrane region" description="Helical" evidence="8">
    <location>
        <begin position="172"/>
        <end position="193"/>
    </location>
</feature>
<dbReference type="AlphaFoldDB" id="A0AAD9ETK4"/>
<dbReference type="GO" id="GO:0016020">
    <property type="term" value="C:membrane"/>
    <property type="evidence" value="ECO:0007669"/>
    <property type="project" value="UniProtKB-SubCell"/>
</dbReference>
<dbReference type="PANTHER" id="PTHR48022">
    <property type="entry name" value="PLASTIDIC GLUCOSE TRANSPORTER 4"/>
    <property type="match status" value="1"/>
</dbReference>
<feature type="transmembrane region" description="Helical" evidence="8">
    <location>
        <begin position="245"/>
        <end position="263"/>
    </location>
</feature>
<name>A0AAD9ETK4_9PEZI</name>
<keyword evidence="5 8" id="KW-1133">Transmembrane helix</keyword>
<keyword evidence="3 7" id="KW-0813">Transport</keyword>
<dbReference type="InterPro" id="IPR005829">
    <property type="entry name" value="Sugar_transporter_CS"/>
</dbReference>
<dbReference type="InterPro" id="IPR050360">
    <property type="entry name" value="MFS_Sugar_Transporters"/>
</dbReference>
<feature type="transmembrane region" description="Helical" evidence="8">
    <location>
        <begin position="147"/>
        <end position="166"/>
    </location>
</feature>
<dbReference type="EMBL" id="JAQOWY010000011">
    <property type="protein sequence ID" value="KAK1856201.1"/>
    <property type="molecule type" value="Genomic_DNA"/>
</dbReference>
<dbReference type="FunFam" id="1.20.1250.20:FF:000078">
    <property type="entry name" value="MFS maltose transporter, putative"/>
    <property type="match status" value="1"/>
</dbReference>
<comment type="similarity">
    <text evidence="2 7">Belongs to the major facilitator superfamily. Sugar transporter (TC 2.A.1.1) family.</text>
</comment>
<feature type="transmembrane region" description="Helical" evidence="8">
    <location>
        <begin position="205"/>
        <end position="225"/>
    </location>
</feature>
<dbReference type="InterPro" id="IPR036259">
    <property type="entry name" value="MFS_trans_sf"/>
</dbReference>
<comment type="subcellular location">
    <subcellularLocation>
        <location evidence="1">Membrane</location>
        <topology evidence="1">Multi-pass membrane protein</topology>
    </subcellularLocation>
</comment>